<dbReference type="RefSeq" id="WP_104872192.1">
    <property type="nucleotide sequence ID" value="NZ_PUAP01000033.1"/>
</dbReference>
<dbReference type="Proteomes" id="UP000237934">
    <property type="component" value="Unassembled WGS sequence"/>
</dbReference>
<dbReference type="InterPro" id="IPR009693">
    <property type="entry name" value="Glucitol_operon_activator"/>
</dbReference>
<evidence type="ECO:0000313" key="2">
    <source>
        <dbReference type="Proteomes" id="UP000237934"/>
    </source>
</evidence>
<reference evidence="1 2" key="1">
    <citation type="journal article" date="2018" name="Pathog. Dis.">
        <title>Whole-genome sequencing based characterization of antimicrobial resistance in Enterococcus.</title>
        <authorList>
            <person name="Tyson G."/>
        </authorList>
    </citation>
    <scope>NUCLEOTIDE SEQUENCE [LARGE SCALE GENOMIC DNA]</scope>
    <source>
        <strain evidence="1 2">CVM N55263</strain>
    </source>
</reference>
<protein>
    <submittedName>
        <fullName evidence="1">Uncharacterized protein</fullName>
    </submittedName>
</protein>
<comment type="caution">
    <text evidence="1">The sequence shown here is derived from an EMBL/GenBank/DDBJ whole genome shotgun (WGS) entry which is preliminary data.</text>
</comment>
<dbReference type="EMBL" id="PUAP01000033">
    <property type="protein sequence ID" value="PQF22275.1"/>
    <property type="molecule type" value="Genomic_DNA"/>
</dbReference>
<dbReference type="Pfam" id="PF06923">
    <property type="entry name" value="GutM"/>
    <property type="match status" value="1"/>
</dbReference>
<organism evidence="1 2">
    <name type="scientific">Enterococcus mundtii</name>
    <dbReference type="NCBI Taxonomy" id="53346"/>
    <lineage>
        <taxon>Bacteria</taxon>
        <taxon>Bacillati</taxon>
        <taxon>Bacillota</taxon>
        <taxon>Bacilli</taxon>
        <taxon>Lactobacillales</taxon>
        <taxon>Enterococcaceae</taxon>
        <taxon>Enterococcus</taxon>
    </lineage>
</organism>
<dbReference type="AlphaFoldDB" id="A0A2S7RRQ8"/>
<gene>
    <name evidence="1" type="ORF">CUS89_11175</name>
</gene>
<evidence type="ECO:0000313" key="1">
    <source>
        <dbReference type="EMBL" id="PQF22275.1"/>
    </source>
</evidence>
<accession>A0A2S7RRQ8</accession>
<name>A0A2S7RRQ8_ENTMU</name>
<sequence>MGEIRLVLLVIVLLGLNIVTSIRHSNYYKKTVNQIIQNNSEGYFGIGMTQSTFKKRNIVLMVTSLDGVVEECQVMSGLTIFAKFKPFEEVNGQSITEIPAHLLNGKYGEALTQAIEFIANERK</sequence>
<proteinExistence type="predicted"/>